<protein>
    <submittedName>
        <fullName evidence="5">MarR family transcriptional regulator</fullName>
    </submittedName>
</protein>
<dbReference type="Gene3D" id="1.10.10.10">
    <property type="entry name" value="Winged helix-like DNA-binding domain superfamily/Winged helix DNA-binding domain"/>
    <property type="match status" value="1"/>
</dbReference>
<evidence type="ECO:0000259" key="4">
    <source>
        <dbReference type="PROSITE" id="PS50995"/>
    </source>
</evidence>
<dbReference type="AlphaFoldDB" id="A0A2T8HV95"/>
<accession>A0A2T8HV95</accession>
<dbReference type="InterPro" id="IPR036388">
    <property type="entry name" value="WH-like_DNA-bd_sf"/>
</dbReference>
<keyword evidence="3" id="KW-0804">Transcription</keyword>
<dbReference type="OrthoDB" id="8077146at2"/>
<comment type="caution">
    <text evidence="5">The sequence shown here is derived from an EMBL/GenBank/DDBJ whole genome shotgun (WGS) entry which is preliminary data.</text>
</comment>
<gene>
    <name evidence="5" type="ORF">DDE20_10045</name>
</gene>
<dbReference type="SMART" id="SM00347">
    <property type="entry name" value="HTH_MARR"/>
    <property type="match status" value="1"/>
</dbReference>
<keyword evidence="2" id="KW-0238">DNA-binding</keyword>
<organism evidence="5 6">
    <name type="scientific">Pararhodobacter oceanensis</name>
    <dbReference type="NCBI Taxonomy" id="2172121"/>
    <lineage>
        <taxon>Bacteria</taxon>
        <taxon>Pseudomonadati</taxon>
        <taxon>Pseudomonadota</taxon>
        <taxon>Alphaproteobacteria</taxon>
        <taxon>Rhodobacterales</taxon>
        <taxon>Paracoccaceae</taxon>
        <taxon>Pararhodobacter</taxon>
    </lineage>
</organism>
<dbReference type="GO" id="GO:0003677">
    <property type="term" value="F:DNA binding"/>
    <property type="evidence" value="ECO:0007669"/>
    <property type="project" value="UniProtKB-KW"/>
</dbReference>
<dbReference type="Proteomes" id="UP000245911">
    <property type="component" value="Unassembled WGS sequence"/>
</dbReference>
<dbReference type="SUPFAM" id="SSF46785">
    <property type="entry name" value="Winged helix' DNA-binding domain"/>
    <property type="match status" value="1"/>
</dbReference>
<dbReference type="Pfam" id="PF01047">
    <property type="entry name" value="MarR"/>
    <property type="match status" value="1"/>
</dbReference>
<dbReference type="PROSITE" id="PS50995">
    <property type="entry name" value="HTH_MARR_2"/>
    <property type="match status" value="1"/>
</dbReference>
<evidence type="ECO:0000256" key="2">
    <source>
        <dbReference type="ARBA" id="ARBA00023125"/>
    </source>
</evidence>
<dbReference type="PRINTS" id="PR00598">
    <property type="entry name" value="HTHMARR"/>
</dbReference>
<dbReference type="InterPro" id="IPR036390">
    <property type="entry name" value="WH_DNA-bd_sf"/>
</dbReference>
<reference evidence="5 6" key="1">
    <citation type="submission" date="2018-04" db="EMBL/GenBank/DDBJ databases">
        <title>Pararhodobacter oceanense sp. nov., isolated from marine intertidal sediment.</title>
        <authorList>
            <person name="Wang X.-L."/>
            <person name="Du Z.-J."/>
        </authorList>
    </citation>
    <scope>NUCLEOTIDE SEQUENCE [LARGE SCALE GENOMIC DNA]</scope>
    <source>
        <strain evidence="5 6">AM505</strain>
    </source>
</reference>
<sequence>MAGADSTLRRFVGYDMKRAFNLIQGDVNAVLKPFGLRMVTFSALCVIRDTPGLKQSRLAQILMIERPNLVLILDDLERADLVVRERSREDRRAFELTVTALGAQVCNQAVAAVERHDARMTSGLEGAEVQALHKALRQIELNGRSVNDPSDRSTGPVSPP</sequence>
<keyword evidence="6" id="KW-1185">Reference proteome</keyword>
<evidence type="ECO:0000256" key="3">
    <source>
        <dbReference type="ARBA" id="ARBA00023163"/>
    </source>
</evidence>
<evidence type="ECO:0000256" key="1">
    <source>
        <dbReference type="ARBA" id="ARBA00023015"/>
    </source>
</evidence>
<feature type="domain" description="HTH marR-type" evidence="4">
    <location>
        <begin position="1"/>
        <end position="141"/>
    </location>
</feature>
<dbReference type="RefSeq" id="WP_116558335.1">
    <property type="nucleotide sequence ID" value="NZ_QDKM01000003.1"/>
</dbReference>
<proteinExistence type="predicted"/>
<dbReference type="GO" id="GO:0003700">
    <property type="term" value="F:DNA-binding transcription factor activity"/>
    <property type="evidence" value="ECO:0007669"/>
    <property type="project" value="InterPro"/>
</dbReference>
<name>A0A2T8HV95_9RHOB</name>
<dbReference type="EMBL" id="QDKM01000003">
    <property type="protein sequence ID" value="PVH29336.1"/>
    <property type="molecule type" value="Genomic_DNA"/>
</dbReference>
<dbReference type="PANTHER" id="PTHR42756:SF1">
    <property type="entry name" value="TRANSCRIPTIONAL REPRESSOR OF EMRAB OPERON"/>
    <property type="match status" value="1"/>
</dbReference>
<dbReference type="PANTHER" id="PTHR42756">
    <property type="entry name" value="TRANSCRIPTIONAL REGULATOR, MARR"/>
    <property type="match status" value="1"/>
</dbReference>
<evidence type="ECO:0000313" key="6">
    <source>
        <dbReference type="Proteomes" id="UP000245911"/>
    </source>
</evidence>
<dbReference type="InterPro" id="IPR000835">
    <property type="entry name" value="HTH_MarR-typ"/>
</dbReference>
<evidence type="ECO:0000313" key="5">
    <source>
        <dbReference type="EMBL" id="PVH29336.1"/>
    </source>
</evidence>
<keyword evidence="1" id="KW-0805">Transcription regulation</keyword>